<dbReference type="AlphaFoldDB" id="A0A081FZ10"/>
<comment type="catalytic activity">
    <reaction evidence="1">
        <text>ATP + protein L-histidine = ADP + protein N-phospho-L-histidine.</text>
        <dbReference type="EC" id="2.7.13.3"/>
    </reaction>
</comment>
<gene>
    <name evidence="21" type="ORF">ADIMK_2067</name>
</gene>
<dbReference type="EC" id="2.7.13.3" evidence="3"/>
<keyword evidence="7" id="KW-0812">Transmembrane</keyword>
<dbReference type="Pfam" id="PF14827">
    <property type="entry name" value="dCache_3"/>
    <property type="match status" value="1"/>
</dbReference>
<feature type="domain" description="Response regulatory" evidence="17">
    <location>
        <begin position="853"/>
        <end position="972"/>
    </location>
</feature>
<dbReference type="SMART" id="SM00387">
    <property type="entry name" value="HATPase_c"/>
    <property type="match status" value="1"/>
</dbReference>
<dbReference type="InterPro" id="IPR003594">
    <property type="entry name" value="HATPase_dom"/>
</dbReference>
<dbReference type="Pfam" id="PF13426">
    <property type="entry name" value="PAS_9"/>
    <property type="match status" value="1"/>
</dbReference>
<dbReference type="STRING" id="1232683.ADIMK_2067"/>
<dbReference type="InterPro" id="IPR003661">
    <property type="entry name" value="HisK_dim/P_dom"/>
</dbReference>
<accession>A0A081FZ10</accession>
<dbReference type="Pfam" id="PF00512">
    <property type="entry name" value="HisKA"/>
    <property type="match status" value="1"/>
</dbReference>
<feature type="domain" description="HPt" evidence="20">
    <location>
        <begin position="1007"/>
        <end position="1111"/>
    </location>
</feature>
<keyword evidence="6" id="KW-0808">Transferase</keyword>
<dbReference type="PRINTS" id="PR00344">
    <property type="entry name" value="BCTRLSENSOR"/>
</dbReference>
<evidence type="ECO:0000256" key="14">
    <source>
        <dbReference type="PROSITE-ProRule" id="PRU00110"/>
    </source>
</evidence>
<dbReference type="SUPFAM" id="SSF47226">
    <property type="entry name" value="Histidine-containing phosphotransfer domain, HPT domain"/>
    <property type="match status" value="1"/>
</dbReference>
<dbReference type="InterPro" id="IPR036890">
    <property type="entry name" value="HATPase_C_sf"/>
</dbReference>
<evidence type="ECO:0000259" key="18">
    <source>
        <dbReference type="PROSITE" id="PS50112"/>
    </source>
</evidence>
<organism evidence="21 22">
    <name type="scientific">Marinobacterium lacunae</name>
    <dbReference type="NCBI Taxonomy" id="1232683"/>
    <lineage>
        <taxon>Bacteria</taxon>
        <taxon>Pseudomonadati</taxon>
        <taxon>Pseudomonadota</taxon>
        <taxon>Gammaproteobacteria</taxon>
        <taxon>Oceanospirillales</taxon>
        <taxon>Oceanospirillaceae</taxon>
        <taxon>Marinobacterium</taxon>
    </lineage>
</organism>
<keyword evidence="22" id="KW-1185">Reference proteome</keyword>
<evidence type="ECO:0000256" key="8">
    <source>
        <dbReference type="ARBA" id="ARBA00022741"/>
    </source>
</evidence>
<dbReference type="InterPro" id="IPR036097">
    <property type="entry name" value="HisK_dim/P_sf"/>
</dbReference>
<proteinExistence type="predicted"/>
<reference evidence="21 22" key="1">
    <citation type="submission" date="2014-04" db="EMBL/GenBank/DDBJ databases">
        <title>Marinobacterium kochiensis sp. nov., isolated from sediment sample collected from Kochi backwaters in Kerala, India.</title>
        <authorList>
            <person name="Singh A."/>
            <person name="Pinnaka A.K."/>
        </authorList>
    </citation>
    <scope>NUCLEOTIDE SEQUENCE [LARGE SCALE GENOMIC DNA]</scope>
    <source>
        <strain evidence="21 22">AK27</strain>
    </source>
</reference>
<evidence type="ECO:0000256" key="3">
    <source>
        <dbReference type="ARBA" id="ARBA00012438"/>
    </source>
</evidence>
<comment type="subcellular location">
    <subcellularLocation>
        <location evidence="2">Cell membrane</location>
        <topology evidence="2">Multi-pass membrane protein</topology>
    </subcellularLocation>
</comment>
<keyword evidence="10" id="KW-0067">ATP-binding</keyword>
<evidence type="ECO:0000259" key="19">
    <source>
        <dbReference type="PROSITE" id="PS50113"/>
    </source>
</evidence>
<dbReference type="Pfam" id="PF01627">
    <property type="entry name" value="Hpt"/>
    <property type="match status" value="1"/>
</dbReference>
<dbReference type="SUPFAM" id="SSF52172">
    <property type="entry name" value="CheY-like"/>
    <property type="match status" value="1"/>
</dbReference>
<keyword evidence="13" id="KW-0472">Membrane</keyword>
<dbReference type="PROSITE" id="PS50110">
    <property type="entry name" value="RESPONSE_REGULATORY"/>
    <property type="match status" value="1"/>
</dbReference>
<dbReference type="SMART" id="SM00388">
    <property type="entry name" value="HisKA"/>
    <property type="match status" value="1"/>
</dbReference>
<dbReference type="SUPFAM" id="SSF55874">
    <property type="entry name" value="ATPase domain of HSP90 chaperone/DNA topoisomerase II/histidine kinase"/>
    <property type="match status" value="1"/>
</dbReference>
<feature type="modified residue" description="Phosphohistidine" evidence="14">
    <location>
        <position position="1046"/>
    </location>
</feature>
<feature type="domain" description="Histidine kinase" evidence="16">
    <location>
        <begin position="608"/>
        <end position="829"/>
    </location>
</feature>
<keyword evidence="8" id="KW-0547">Nucleotide-binding</keyword>
<evidence type="ECO:0000256" key="2">
    <source>
        <dbReference type="ARBA" id="ARBA00004651"/>
    </source>
</evidence>
<evidence type="ECO:0000256" key="4">
    <source>
        <dbReference type="ARBA" id="ARBA00022475"/>
    </source>
</evidence>
<dbReference type="eggNOG" id="COG5002">
    <property type="taxonomic scope" value="Bacteria"/>
</dbReference>
<dbReference type="InterPro" id="IPR000014">
    <property type="entry name" value="PAS"/>
</dbReference>
<dbReference type="FunFam" id="1.10.287.130:FF:000002">
    <property type="entry name" value="Two-component osmosensing histidine kinase"/>
    <property type="match status" value="1"/>
</dbReference>
<dbReference type="SMART" id="SM00091">
    <property type="entry name" value="PAS"/>
    <property type="match status" value="2"/>
</dbReference>
<dbReference type="SMART" id="SM00086">
    <property type="entry name" value="PAC"/>
    <property type="match status" value="2"/>
</dbReference>
<dbReference type="CDD" id="cd17546">
    <property type="entry name" value="REC_hyHK_CKI1_RcsC-like"/>
    <property type="match status" value="1"/>
</dbReference>
<dbReference type="InterPro" id="IPR029150">
    <property type="entry name" value="dCache_3"/>
</dbReference>
<evidence type="ECO:0000256" key="5">
    <source>
        <dbReference type="ARBA" id="ARBA00022553"/>
    </source>
</evidence>
<dbReference type="PROSITE" id="PS50113">
    <property type="entry name" value="PAC"/>
    <property type="match status" value="1"/>
</dbReference>
<dbReference type="InterPro" id="IPR035965">
    <property type="entry name" value="PAS-like_dom_sf"/>
</dbReference>
<keyword evidence="9" id="KW-0418">Kinase</keyword>
<evidence type="ECO:0000313" key="22">
    <source>
        <dbReference type="Proteomes" id="UP000028252"/>
    </source>
</evidence>
<dbReference type="InterPro" id="IPR008207">
    <property type="entry name" value="Sig_transdc_His_kin_Hpt_dom"/>
</dbReference>
<dbReference type="GO" id="GO:0005524">
    <property type="term" value="F:ATP binding"/>
    <property type="evidence" value="ECO:0007669"/>
    <property type="project" value="UniProtKB-KW"/>
</dbReference>
<dbReference type="CDD" id="cd00088">
    <property type="entry name" value="HPT"/>
    <property type="match status" value="1"/>
</dbReference>
<dbReference type="InterPro" id="IPR013767">
    <property type="entry name" value="PAS_fold"/>
</dbReference>
<dbReference type="InterPro" id="IPR004358">
    <property type="entry name" value="Sig_transdc_His_kin-like_C"/>
</dbReference>
<evidence type="ECO:0000313" key="21">
    <source>
        <dbReference type="EMBL" id="KEA63765.1"/>
    </source>
</evidence>
<dbReference type="NCBIfam" id="TIGR00229">
    <property type="entry name" value="sensory_box"/>
    <property type="match status" value="2"/>
</dbReference>
<dbReference type="Gene3D" id="3.30.565.10">
    <property type="entry name" value="Histidine kinase-like ATPase, C-terminal domain"/>
    <property type="match status" value="1"/>
</dbReference>
<evidence type="ECO:0000259" key="20">
    <source>
        <dbReference type="PROSITE" id="PS50894"/>
    </source>
</evidence>
<dbReference type="PANTHER" id="PTHR45339:SF1">
    <property type="entry name" value="HYBRID SIGNAL TRANSDUCTION HISTIDINE KINASE J"/>
    <property type="match status" value="1"/>
</dbReference>
<evidence type="ECO:0000256" key="1">
    <source>
        <dbReference type="ARBA" id="ARBA00000085"/>
    </source>
</evidence>
<evidence type="ECO:0000256" key="13">
    <source>
        <dbReference type="ARBA" id="ARBA00023136"/>
    </source>
</evidence>
<dbReference type="SUPFAM" id="SSF55785">
    <property type="entry name" value="PYP-like sensor domain (PAS domain)"/>
    <property type="match status" value="2"/>
</dbReference>
<evidence type="ECO:0000256" key="10">
    <source>
        <dbReference type="ARBA" id="ARBA00022840"/>
    </source>
</evidence>
<evidence type="ECO:0000259" key="16">
    <source>
        <dbReference type="PROSITE" id="PS50109"/>
    </source>
</evidence>
<dbReference type="Gene3D" id="3.40.50.2300">
    <property type="match status" value="1"/>
</dbReference>
<dbReference type="SMART" id="SM00073">
    <property type="entry name" value="HPT"/>
    <property type="match status" value="1"/>
</dbReference>
<dbReference type="FunFam" id="3.30.565.10:FF:000078">
    <property type="entry name" value="Two-component sensor histidine kinase"/>
    <property type="match status" value="1"/>
</dbReference>
<keyword evidence="4" id="KW-1003">Cell membrane</keyword>
<protein>
    <recommendedName>
        <fullName evidence="3">histidine kinase</fullName>
        <ecNumber evidence="3">2.7.13.3</ecNumber>
    </recommendedName>
</protein>
<dbReference type="EMBL" id="JMQN01000029">
    <property type="protein sequence ID" value="KEA63765.1"/>
    <property type="molecule type" value="Genomic_DNA"/>
</dbReference>
<dbReference type="InterPro" id="IPR000700">
    <property type="entry name" value="PAS-assoc_C"/>
</dbReference>
<dbReference type="InterPro" id="IPR001610">
    <property type="entry name" value="PAC"/>
</dbReference>
<dbReference type="PROSITE" id="PS50112">
    <property type="entry name" value="PAS"/>
    <property type="match status" value="2"/>
</dbReference>
<comment type="caution">
    <text evidence="21">The sequence shown here is derived from an EMBL/GenBank/DDBJ whole genome shotgun (WGS) entry which is preliminary data.</text>
</comment>
<dbReference type="SUPFAM" id="SSF47384">
    <property type="entry name" value="Homodimeric domain of signal transducing histidine kinase"/>
    <property type="match status" value="1"/>
</dbReference>
<dbReference type="Gene3D" id="1.10.287.130">
    <property type="match status" value="1"/>
</dbReference>
<dbReference type="CDD" id="cd16922">
    <property type="entry name" value="HATPase_EvgS-ArcB-TorS-like"/>
    <property type="match status" value="1"/>
</dbReference>
<dbReference type="Proteomes" id="UP000028252">
    <property type="component" value="Unassembled WGS sequence"/>
</dbReference>
<dbReference type="Gene3D" id="1.20.120.160">
    <property type="entry name" value="HPT domain"/>
    <property type="match status" value="1"/>
</dbReference>
<dbReference type="Gene3D" id="3.30.450.20">
    <property type="entry name" value="PAS domain"/>
    <property type="match status" value="2"/>
</dbReference>
<feature type="domain" description="PAC" evidence="19">
    <location>
        <begin position="538"/>
        <end position="590"/>
    </location>
</feature>
<feature type="domain" description="PAS" evidence="18">
    <location>
        <begin position="465"/>
        <end position="522"/>
    </location>
</feature>
<dbReference type="PROSITE" id="PS50894">
    <property type="entry name" value="HPT"/>
    <property type="match status" value="1"/>
</dbReference>
<sequence>MGIVGVLVINRFIEYEVRNQITAKLDQTSVAYQSVLRGLRQVATTLFEEKINTPEVLSRVAAVNDAVGDERNRAREQLYTDLYPIYQRSKARGFPLVQFHGPQGLSLLRFNEPLKYDDSLFEIRESVRLVNTNMKAVEGFEIGRLVHGFRFVFPLVRQGEHLGSFESSVPFRTVEQRLNDLVQGERFELVLNSDRAFAMLLQSERSRYQPFRLSDEFVTDVFDAMPSSSVAAATFHARLETLLDRDRGAIDAGMTAGRAFGITKKLEGKRFAVLFLPVISVAREVDAYIVAYSRVPEIETIYRDGRWIQLSFGALMLSLTAGFYRRQRSRQAIERERKKLQAITQRMGEGLFVQNSEGRITFLNEAAERVLGVTAQQALGQRAHELFHVHVDGQGLPVLGELCPIVGATDQGRIFESEDEHFQRVSDQTLVPVQITSAPFSVEGEAAGSVTIFRDITRRKQEEAQRTLASVVFNNTIVGVVVTDAQERVLSLNQAFTSITGYTLNECVGRHIRFMKSGVHDEAFYTRMWTSITTDGYWQGEVWNRLKDGQVHVFLQSISAVRNEDGEVSHYVGVFSDITERKQHEEALKKARCEALASAQAKSEFLANMSHEIRTPMNGVLGMIDLVLGSELSAEQRDFLSVARKSSRSLLTLLNSILDLAKYESGKFSPECINFALREMLDETLKLFTAQAQNKAVELSLAVDDAVPEHACGDPARIRQVLINLLDNAFKFTDAGQVMLTARVSGQDDRGFQLSLSVCDTGVGIAPDMQERIFDLFTQADGSITRRYGGTGLGLALCREIVTSLGGSLTVESEPNVGSTFSFTVHLESVLDDADAPGAPGAGAATNTLAGLRVLLAEDNEVNRQVAIANLERLGCEVVAVVNGEEALERICREHFDIALMDCQMPRMDGRTATRKLRTLERETGQDYLPVIAMTAFVNADDIQRCFDAGMDAYLGKPFELDLLRALLAEYTRCESVDEAMVSSNAVETGGPPTLCRHTLDKLSELLDGEIGEIIDAFIVQVPELLAKIDEGITADDRKSVSRAAHSLKGSTSNLGGSHLAALALELEKQAAQMNPDQLKAQRLAMGQAADELIKVLSDYLSPESPGATGRSD</sequence>
<dbReference type="CDD" id="cd00130">
    <property type="entry name" value="PAS"/>
    <property type="match status" value="2"/>
</dbReference>
<keyword evidence="12" id="KW-0902">Two-component regulatory system</keyword>
<evidence type="ECO:0000256" key="9">
    <source>
        <dbReference type="ARBA" id="ARBA00022777"/>
    </source>
</evidence>
<feature type="domain" description="PAS" evidence="18">
    <location>
        <begin position="336"/>
        <end position="388"/>
    </location>
</feature>
<evidence type="ECO:0000256" key="12">
    <source>
        <dbReference type="ARBA" id="ARBA00023012"/>
    </source>
</evidence>
<dbReference type="PROSITE" id="PS50109">
    <property type="entry name" value="HIS_KIN"/>
    <property type="match status" value="1"/>
</dbReference>
<dbReference type="InterPro" id="IPR036641">
    <property type="entry name" value="HPT_dom_sf"/>
</dbReference>
<dbReference type="InterPro" id="IPR001789">
    <property type="entry name" value="Sig_transdc_resp-reg_receiver"/>
</dbReference>
<evidence type="ECO:0000256" key="11">
    <source>
        <dbReference type="ARBA" id="ARBA00022989"/>
    </source>
</evidence>
<dbReference type="GO" id="GO:0005886">
    <property type="term" value="C:plasma membrane"/>
    <property type="evidence" value="ECO:0007669"/>
    <property type="project" value="UniProtKB-SubCell"/>
</dbReference>
<dbReference type="InterPro" id="IPR011006">
    <property type="entry name" value="CheY-like_superfamily"/>
</dbReference>
<keyword evidence="5 15" id="KW-0597">Phosphoprotein</keyword>
<evidence type="ECO:0000256" key="7">
    <source>
        <dbReference type="ARBA" id="ARBA00022692"/>
    </source>
</evidence>
<dbReference type="InterPro" id="IPR005467">
    <property type="entry name" value="His_kinase_dom"/>
</dbReference>
<evidence type="ECO:0000256" key="15">
    <source>
        <dbReference type="PROSITE-ProRule" id="PRU00169"/>
    </source>
</evidence>
<evidence type="ECO:0000259" key="17">
    <source>
        <dbReference type="PROSITE" id="PS50110"/>
    </source>
</evidence>
<dbReference type="Pfam" id="PF00989">
    <property type="entry name" value="PAS"/>
    <property type="match status" value="1"/>
</dbReference>
<dbReference type="Pfam" id="PF00072">
    <property type="entry name" value="Response_reg"/>
    <property type="match status" value="1"/>
</dbReference>
<dbReference type="SMART" id="SM00448">
    <property type="entry name" value="REC"/>
    <property type="match status" value="1"/>
</dbReference>
<dbReference type="Pfam" id="PF02518">
    <property type="entry name" value="HATPase_c"/>
    <property type="match status" value="1"/>
</dbReference>
<dbReference type="PATRIC" id="fig|1232683.4.peg.2026"/>
<dbReference type="CDD" id="cd00082">
    <property type="entry name" value="HisKA"/>
    <property type="match status" value="1"/>
</dbReference>
<dbReference type="PANTHER" id="PTHR45339">
    <property type="entry name" value="HYBRID SIGNAL TRANSDUCTION HISTIDINE KINASE J"/>
    <property type="match status" value="1"/>
</dbReference>
<evidence type="ECO:0000256" key="6">
    <source>
        <dbReference type="ARBA" id="ARBA00022679"/>
    </source>
</evidence>
<dbReference type="eggNOG" id="COG5000">
    <property type="taxonomic scope" value="Bacteria"/>
</dbReference>
<name>A0A081FZ10_9GAMM</name>
<dbReference type="GO" id="GO:0000155">
    <property type="term" value="F:phosphorelay sensor kinase activity"/>
    <property type="evidence" value="ECO:0007669"/>
    <property type="project" value="InterPro"/>
</dbReference>
<feature type="modified residue" description="4-aspartylphosphate" evidence="15">
    <location>
        <position position="902"/>
    </location>
</feature>
<keyword evidence="11" id="KW-1133">Transmembrane helix</keyword>